<accession>A0AAV9P032</accession>
<comment type="caution">
    <text evidence="1">The sequence shown here is derived from an EMBL/GenBank/DDBJ whole genome shotgun (WGS) entry which is preliminary data.</text>
</comment>
<dbReference type="RefSeq" id="XP_064655546.1">
    <property type="nucleotide sequence ID" value="XM_064806220.1"/>
</dbReference>
<protein>
    <submittedName>
        <fullName evidence="1">Uncharacterized protein</fullName>
    </submittedName>
</protein>
<dbReference type="GeneID" id="89930323"/>
<evidence type="ECO:0000313" key="2">
    <source>
        <dbReference type="Proteomes" id="UP001337655"/>
    </source>
</evidence>
<keyword evidence="2" id="KW-1185">Reference proteome</keyword>
<dbReference type="EMBL" id="JAVRRT010000016">
    <property type="protein sequence ID" value="KAK5165462.1"/>
    <property type="molecule type" value="Genomic_DNA"/>
</dbReference>
<organism evidence="1 2">
    <name type="scientific">Saxophila tyrrhenica</name>
    <dbReference type="NCBI Taxonomy" id="1690608"/>
    <lineage>
        <taxon>Eukaryota</taxon>
        <taxon>Fungi</taxon>
        <taxon>Dikarya</taxon>
        <taxon>Ascomycota</taxon>
        <taxon>Pezizomycotina</taxon>
        <taxon>Dothideomycetes</taxon>
        <taxon>Dothideomycetidae</taxon>
        <taxon>Mycosphaerellales</taxon>
        <taxon>Extremaceae</taxon>
        <taxon>Saxophila</taxon>
    </lineage>
</organism>
<dbReference type="AlphaFoldDB" id="A0AAV9P032"/>
<dbReference type="PANTHER" id="PTHR42085:SF8">
    <property type="entry name" value="F-BOX DOMAIN-CONTAINING PROTEIN"/>
    <property type="match status" value="1"/>
</dbReference>
<name>A0AAV9P032_9PEZI</name>
<evidence type="ECO:0000313" key="1">
    <source>
        <dbReference type="EMBL" id="KAK5165462.1"/>
    </source>
</evidence>
<dbReference type="PANTHER" id="PTHR42085">
    <property type="entry name" value="F-BOX DOMAIN-CONTAINING PROTEIN"/>
    <property type="match status" value="1"/>
</dbReference>
<reference evidence="1 2" key="1">
    <citation type="submission" date="2023-08" db="EMBL/GenBank/DDBJ databases">
        <title>Black Yeasts Isolated from many extreme environments.</title>
        <authorList>
            <person name="Coleine C."/>
            <person name="Stajich J.E."/>
            <person name="Selbmann L."/>
        </authorList>
    </citation>
    <scope>NUCLEOTIDE SEQUENCE [LARGE SCALE GENOMIC DNA]</scope>
    <source>
        <strain evidence="1 2">CCFEE 5935</strain>
    </source>
</reference>
<sequence>MTPYSRPDFSALKRASYLTPAAMSTIHHHPLPPYFHLKVLRHLETKKSNGHNKSAPATLVVGPPPNAPFRFLQLPPEIRNKVYRELLDSAVPDHPKLGKWCKPRCLHPAIIFTCHQIYNEASGLLQGGELVLLYSSGVIPLVPGQLSPEYGVKALLNGQEVFKAEEVIRILQ</sequence>
<dbReference type="Proteomes" id="UP001337655">
    <property type="component" value="Unassembled WGS sequence"/>
</dbReference>
<dbReference type="InterPro" id="IPR038883">
    <property type="entry name" value="AN11006-like"/>
</dbReference>
<proteinExistence type="predicted"/>
<gene>
    <name evidence="1" type="ORF">LTR77_008991</name>
</gene>